<feature type="region of interest" description="Disordered" evidence="1">
    <location>
        <begin position="896"/>
        <end position="964"/>
    </location>
</feature>
<comment type="caution">
    <text evidence="2">The sequence shown here is derived from an EMBL/GenBank/DDBJ whole genome shotgun (WGS) entry which is preliminary data.</text>
</comment>
<feature type="region of interest" description="Disordered" evidence="1">
    <location>
        <begin position="1580"/>
        <end position="1653"/>
    </location>
</feature>
<name>A0A833SXY3_PHYIN</name>
<feature type="compositionally biased region" description="Polar residues" evidence="1">
    <location>
        <begin position="2075"/>
        <end position="2085"/>
    </location>
</feature>
<feature type="region of interest" description="Disordered" evidence="1">
    <location>
        <begin position="983"/>
        <end position="1059"/>
    </location>
</feature>
<feature type="compositionally biased region" description="Polar residues" evidence="1">
    <location>
        <begin position="1402"/>
        <end position="1415"/>
    </location>
</feature>
<feature type="region of interest" description="Disordered" evidence="1">
    <location>
        <begin position="2171"/>
        <end position="2247"/>
    </location>
</feature>
<reference evidence="2" key="1">
    <citation type="submission" date="2020-04" db="EMBL/GenBank/DDBJ databases">
        <title>Hybrid Assembly of Korean Phytophthora infestans isolates.</title>
        <authorList>
            <person name="Prokchorchik M."/>
            <person name="Lee Y."/>
            <person name="Seo J."/>
            <person name="Cho J.-H."/>
            <person name="Park Y.-E."/>
            <person name="Jang D.-C."/>
            <person name="Im J.-S."/>
            <person name="Choi J.-G."/>
            <person name="Park H.-J."/>
            <person name="Lee G.-B."/>
            <person name="Lee Y.-G."/>
            <person name="Hong S.-Y."/>
            <person name="Cho K."/>
            <person name="Sohn K.H."/>
        </authorList>
    </citation>
    <scope>NUCLEOTIDE SEQUENCE</scope>
    <source>
        <strain evidence="2">KR_1_A1</strain>
    </source>
</reference>
<feature type="compositionally biased region" description="Polar residues" evidence="1">
    <location>
        <begin position="1778"/>
        <end position="1788"/>
    </location>
</feature>
<feature type="compositionally biased region" description="Polar residues" evidence="1">
    <location>
        <begin position="1382"/>
        <end position="1392"/>
    </location>
</feature>
<feature type="compositionally biased region" description="Polar residues" evidence="1">
    <location>
        <begin position="1479"/>
        <end position="1491"/>
    </location>
</feature>
<feature type="region of interest" description="Disordered" evidence="1">
    <location>
        <begin position="1676"/>
        <end position="1752"/>
    </location>
</feature>
<feature type="region of interest" description="Disordered" evidence="1">
    <location>
        <begin position="1382"/>
        <end position="1455"/>
    </location>
</feature>
<feature type="compositionally biased region" description="Polar residues" evidence="1">
    <location>
        <begin position="907"/>
        <end position="920"/>
    </location>
</feature>
<feature type="region of interest" description="Disordered" evidence="1">
    <location>
        <begin position="1875"/>
        <end position="1950"/>
    </location>
</feature>
<evidence type="ECO:0000313" key="3">
    <source>
        <dbReference type="Proteomes" id="UP000602510"/>
    </source>
</evidence>
<feature type="compositionally biased region" description="Polar residues" evidence="1">
    <location>
        <begin position="2095"/>
        <end position="2108"/>
    </location>
</feature>
<feature type="region of interest" description="Disordered" evidence="1">
    <location>
        <begin position="1478"/>
        <end position="1554"/>
    </location>
</feature>
<organism evidence="2 3">
    <name type="scientific">Phytophthora infestans</name>
    <name type="common">Potato late blight agent</name>
    <name type="synonym">Botrytis infestans</name>
    <dbReference type="NCBI Taxonomy" id="4787"/>
    <lineage>
        <taxon>Eukaryota</taxon>
        <taxon>Sar</taxon>
        <taxon>Stramenopiles</taxon>
        <taxon>Oomycota</taxon>
        <taxon>Peronosporomycetes</taxon>
        <taxon>Peronosporales</taxon>
        <taxon>Peronosporaceae</taxon>
        <taxon>Phytophthora</taxon>
    </lineage>
</organism>
<gene>
    <name evidence="2" type="ORF">GN244_ATG14482</name>
</gene>
<feature type="compositionally biased region" description="Polar residues" evidence="1">
    <location>
        <begin position="1006"/>
        <end position="1019"/>
    </location>
</feature>
<feature type="compositionally biased region" description="Polar residues" evidence="1">
    <location>
        <begin position="2273"/>
        <end position="2283"/>
    </location>
</feature>
<feature type="compositionally biased region" description="Polar residues" evidence="1">
    <location>
        <begin position="1875"/>
        <end position="1887"/>
    </location>
</feature>
<feature type="region of interest" description="Disordered" evidence="1">
    <location>
        <begin position="2273"/>
        <end position="2330"/>
    </location>
</feature>
<feature type="compositionally biased region" description="Polar residues" evidence="1">
    <location>
        <begin position="2293"/>
        <end position="2306"/>
    </location>
</feature>
<feature type="region of interest" description="Disordered" evidence="1">
    <location>
        <begin position="1184"/>
        <end position="1257"/>
    </location>
</feature>
<feature type="compositionally biased region" description="Polar residues" evidence="1">
    <location>
        <begin position="984"/>
        <end position="996"/>
    </location>
</feature>
<feature type="region of interest" description="Disordered" evidence="1">
    <location>
        <begin position="1280"/>
        <end position="1356"/>
    </location>
</feature>
<feature type="compositionally biased region" description="Polar residues" evidence="1">
    <location>
        <begin position="1083"/>
        <end position="1095"/>
    </location>
</feature>
<feature type="compositionally biased region" description="Polar residues" evidence="1">
    <location>
        <begin position="1677"/>
        <end position="1689"/>
    </location>
</feature>
<feature type="region of interest" description="Disordered" evidence="1">
    <location>
        <begin position="1082"/>
        <end position="1158"/>
    </location>
</feature>
<feature type="compositionally biased region" description="Polar residues" evidence="1">
    <location>
        <begin position="1303"/>
        <end position="1316"/>
    </location>
</feature>
<accession>A0A833SXY3</accession>
<feature type="region of interest" description="Disordered" evidence="1">
    <location>
        <begin position="2075"/>
        <end position="2148"/>
    </location>
</feature>
<feature type="compositionally biased region" description="Polar residues" evidence="1">
    <location>
        <begin position="1600"/>
        <end position="1613"/>
    </location>
</feature>
<keyword evidence="3" id="KW-1185">Reference proteome</keyword>
<feature type="compositionally biased region" description="Polar residues" evidence="1">
    <location>
        <begin position="2194"/>
        <end position="2207"/>
    </location>
</feature>
<feature type="compositionally biased region" description="Polar residues" evidence="1">
    <location>
        <begin position="1699"/>
        <end position="1712"/>
    </location>
</feature>
<dbReference type="Proteomes" id="UP000602510">
    <property type="component" value="Unassembled WGS sequence"/>
</dbReference>
<feature type="compositionally biased region" description="Polar residues" evidence="1">
    <location>
        <begin position="2172"/>
        <end position="2184"/>
    </location>
</feature>
<feature type="compositionally biased region" description="Polar residues" evidence="1">
    <location>
        <begin position="1105"/>
        <end position="1118"/>
    </location>
</feature>
<protein>
    <submittedName>
        <fullName evidence="2">Uncharacterized protein</fullName>
    </submittedName>
</protein>
<feature type="compositionally biased region" description="Polar residues" evidence="1">
    <location>
        <begin position="1204"/>
        <end position="1217"/>
    </location>
</feature>
<feature type="compositionally biased region" description="Polar residues" evidence="1">
    <location>
        <begin position="1798"/>
        <end position="1811"/>
    </location>
</feature>
<evidence type="ECO:0000256" key="1">
    <source>
        <dbReference type="SAM" id="MobiDB-lite"/>
    </source>
</evidence>
<sequence>MNGYLRNKCSSEQQLLNELAKLLGTKDVASRKMADVLRALTFFYTSAGRGARIPLSLLSGLCTLLPQLKDKKEITLLKDEHQRIARVALCLLTRLIDQFEIQKEMTTRPTDAQKINQNQSVDAAEQVLANFLLTLETAVTTPSGLLLPRQRSTLRVYAQLCRVFQKREHLVSYTAALLQQSPVLAYAGNSADAKGKRLPPPVPAQFGAVAGACHAVRFHTEPEEQACVANKLAQLAFMIPAGPASRHAAKTLLSLLMSPVLSEDRPSSAVTVAKAIELFLLEARPRSLLGGDSLTSVYLLRLCGQMFRLPAHQLQQQNSTAPNDSGLFDIISTLAQTLSETASEQSHDQNPALQGFLISNALSAQLEEYLMDVIQTAIADDTTTKAGVAPAVILVAVEEALRGTSPKDSFRKQPNWGSKCIFEVVATALLPLLPATLDPSGLLRSTVTLHRVCRAVQFVAEHIDAGVLRLGPVEGQKMEIPTYLSQLTLRIHSLTEHSNAFVACEALRAFVWLLPRYSSAELIGDSGGHWTSIFWQLETLPFGHIQPERRAAIAWTLFRRCVTTLKSYGYQVEKPLLLGCLRVVLAWFRVRPCVWHAALLTAIWHTALPECAPASLGEVVFSSINEVLDYQCAPTSTGASDSLVVKQCTLQFLSNRKGCLKHAVQSGEWSHALILRLAKQALLETAASQRMSIRALAQIRDEAHAQGQNPIAQHANAVLSFAEKTPRQARQQGVTSGDGFHNQLFTLREDPFSGGTAQDVLDDPFSDFRVSDETIAPTNVATTANEKTEDPFGDHIGSAASGVFSWNDTTSERGAAATVLPSLSDSKTYIDRSTGDSTWSIPTTFNELNVDTFRDQSPSPFSAWEYKSINQAPPTQSPTQGPFFGAFTASETIRETSFGGWGEGGTSEPQQQGFTPSEDFSGSFDAAISAPRTTPTESESVSDEQIEQGDPADAPMVHTDPASTASADAIALTEMVLDAEDETANFSTPHKTTETSFGGWGEGGTSEPQQQGFTPSEDFSGSFDAAISAPRTTPTESESVSDEQIEQGDPADAPMVHTDPASTASADAIAFTEMVLDAEDETANFSTPHKTTETSFGGWGEGGTSEPQQQGFTPSEDFSGSFDAAISAPRTTPTESESVSDEQIEQGDPADAPMVHTDPASTASADAIAFTEMVLDAEDETANFSTPHKTTETSFGGWGEGGTSEPQQQGFTPSEDFSGSFDAAISAPRTTPTESESVSDEQIEQGDPADAPMVHTDPASTASADAIAFTEMVLDAEDETANFSTPHKTTETSFGGWGEGGTSEPQQQGFTPSEDFSGSFDAAISAPRTTPTESESVSDEQIEQGDPADAPMVHTDPASTASADAIAFTEMVLDAEDETANFSTPHKTTETSFGGWGEGGTSEPQQQGFTPSEDFSGSFDAAISAPRTTPTESESVSDEQIEQGDPADAPMVHTDPASTASADAIAFTEMVLDAEDETANFSTPHKTTETSFGGWGEGGTSEPQQQGFTPSEDFSGSFDAAISAPRTTPTESESVSDEQIEQGDPADAPMVHTDPASTASADAIAFTEMVLDAEDETANFSTPHKTTETSFGGWGEGGTSEPQQQGFTPSEDFSGSFDAAISAPRTTPTESESVSDEQIEQGDPADAPMVHTDPASTASADAIAFTEMVLDAEDETANFSTPHKTTETSFGGWGEGGTSEPQQQGFTPSEDFSGSFDAAISAPRTTPTESESVSDEQIEQGDPADAPMVHTDPASTASADAIAFTEMVLDAEDETANFSTPHKTTETSFGGWGEGGTSEPQQQGFTPSEDFSGSFDAAISAPRTTPTESESVSDEQIEQGDPADAPMVHTDPASTASADAIAFTEMVLDAEDETANFSTPHKTTETSFGGWGEGGTSEPQQQGFTPSEDFSGSFDAAISAPRTTPTESESVSDEQIEQGDPADAPMVHTDPASTASADAIAFTEMVLDAEDETANFSTPHKTTETSFGGWGEGGTSEPQQQGFTPSEDFSGSFDAAISAPRTTPTESESVSDEQIEQGDPADAPMVHTDPASTASADAIAFTEMVLDAEDETANFSTPHKTTETSFGGWGEGGTSEPQQQGFTPSEDFSGSFDAAISAPRTTPTESESVSDEQIEQGDPADAPMVHTDPASTASADAIAFTEMVLDAEDETANFSTPHKTTETSFGGWGEGGTSEPQQQGFTPSEDFSGSFDAAISAPRTTPTESESVSDEQIEQGDPADAPMVHTDPASTASADAIAFTEMVLDAEDETANFSTPHKTTETSFGGWGEGGTSEPQQQGFTPSEDFSGSFDAAISAPRTTPTESESVSDEQIDKVTLRMLRWSTRTQLPPLVQMPLRSLKWYWTLRTRLPTSRPRTRLQKLRSVAGGRVAPANHSNKDSPQARTLAAVLMQQSAHQGRRQPNRKAFQMNRLSKVTLRMLRWSTGPSFHR</sequence>
<feature type="region of interest" description="Disordered" evidence="1">
    <location>
        <begin position="1778"/>
        <end position="1851"/>
    </location>
</feature>
<feature type="compositionally biased region" description="Polar residues" evidence="1">
    <location>
        <begin position="1897"/>
        <end position="1910"/>
    </location>
</feature>
<feature type="compositionally biased region" description="Polar residues" evidence="1">
    <location>
        <begin position="1996"/>
        <end position="2009"/>
    </location>
</feature>
<evidence type="ECO:0000313" key="2">
    <source>
        <dbReference type="EMBL" id="KAF4033659.1"/>
    </source>
</evidence>
<dbReference type="EMBL" id="WSZM01000413">
    <property type="protein sequence ID" value="KAF4033659.1"/>
    <property type="molecule type" value="Genomic_DNA"/>
</dbReference>
<feature type="compositionally biased region" description="Polar residues" evidence="1">
    <location>
        <begin position="1281"/>
        <end position="1293"/>
    </location>
</feature>
<feature type="compositionally biased region" description="Polar residues" evidence="1">
    <location>
        <begin position="1580"/>
        <end position="1590"/>
    </location>
</feature>
<feature type="compositionally biased region" description="Polar residues" evidence="1">
    <location>
        <begin position="1501"/>
        <end position="1514"/>
    </location>
</feature>
<feature type="compositionally biased region" description="Polar residues" evidence="1">
    <location>
        <begin position="1974"/>
        <end position="1986"/>
    </location>
</feature>
<feature type="region of interest" description="Disordered" evidence="1">
    <location>
        <begin position="1973"/>
        <end position="2049"/>
    </location>
</feature>
<proteinExistence type="predicted"/>
<feature type="compositionally biased region" description="Polar residues" evidence="1">
    <location>
        <begin position="1184"/>
        <end position="1194"/>
    </location>
</feature>